<organism evidence="1 2">
    <name type="scientific">Caerostris darwini</name>
    <dbReference type="NCBI Taxonomy" id="1538125"/>
    <lineage>
        <taxon>Eukaryota</taxon>
        <taxon>Metazoa</taxon>
        <taxon>Ecdysozoa</taxon>
        <taxon>Arthropoda</taxon>
        <taxon>Chelicerata</taxon>
        <taxon>Arachnida</taxon>
        <taxon>Araneae</taxon>
        <taxon>Araneomorphae</taxon>
        <taxon>Entelegynae</taxon>
        <taxon>Araneoidea</taxon>
        <taxon>Araneidae</taxon>
        <taxon>Caerostris</taxon>
    </lineage>
</organism>
<gene>
    <name evidence="1" type="ORF">CDAR_111441</name>
</gene>
<sequence length="104" mass="11599">MNLEKLQDERGLGERDLAIVSSVMPYEGFDSESHAAFQKRWCHLCKVNSLLTDRLNNIVPDTHSANPVGAQSLLLSGENYSGCSMMHVQKLSAADLNLGFHWRP</sequence>
<evidence type="ECO:0000313" key="1">
    <source>
        <dbReference type="EMBL" id="GIY81055.1"/>
    </source>
</evidence>
<protein>
    <submittedName>
        <fullName evidence="1">Uncharacterized protein</fullName>
    </submittedName>
</protein>
<evidence type="ECO:0000313" key="2">
    <source>
        <dbReference type="Proteomes" id="UP001054837"/>
    </source>
</evidence>
<dbReference type="Proteomes" id="UP001054837">
    <property type="component" value="Unassembled WGS sequence"/>
</dbReference>
<dbReference type="AlphaFoldDB" id="A0AAV4WE81"/>
<keyword evidence="2" id="KW-1185">Reference proteome</keyword>
<dbReference type="EMBL" id="BPLQ01014567">
    <property type="protein sequence ID" value="GIY81055.1"/>
    <property type="molecule type" value="Genomic_DNA"/>
</dbReference>
<comment type="caution">
    <text evidence="1">The sequence shown here is derived from an EMBL/GenBank/DDBJ whole genome shotgun (WGS) entry which is preliminary data.</text>
</comment>
<reference evidence="1 2" key="1">
    <citation type="submission" date="2021-06" db="EMBL/GenBank/DDBJ databases">
        <title>Caerostris darwini draft genome.</title>
        <authorList>
            <person name="Kono N."/>
            <person name="Arakawa K."/>
        </authorList>
    </citation>
    <scope>NUCLEOTIDE SEQUENCE [LARGE SCALE GENOMIC DNA]</scope>
</reference>
<accession>A0AAV4WE81</accession>
<proteinExistence type="predicted"/>
<name>A0AAV4WE81_9ARAC</name>